<sequence length="209" mass="22309">MLTVMQIFAFFFLGVTVIFMPTYLQQKDAFHMGAATAGLYAGLMVVVAGVAGTVLGGIVADSWHKRFAGAHIFICGVGFFLGAIFFALAMLSRDFMIFSLFLFLTLFCVNIYNGPAAAATQQIVSPGLRASALALSLVIAHFFGDAFAPSIVGTVTSYLDPTHGQHFFLNNAGQDLRLSLLAFCPLALLLAGLVGMWGARFSAADQKHP</sequence>
<accession>A0A5J4KVZ2</accession>
<keyword evidence="9" id="KW-1185">Reference proteome</keyword>
<dbReference type="GO" id="GO:0016020">
    <property type="term" value="C:membrane"/>
    <property type="evidence" value="ECO:0007669"/>
    <property type="project" value="UniProtKB-SubCell"/>
</dbReference>
<dbReference type="Gene3D" id="1.20.1250.20">
    <property type="entry name" value="MFS general substrate transporter like domains"/>
    <property type="match status" value="1"/>
</dbReference>
<feature type="transmembrane region" description="Helical" evidence="7">
    <location>
        <begin position="95"/>
        <end position="112"/>
    </location>
</feature>
<comment type="subcellular location">
    <subcellularLocation>
        <location evidence="1">Membrane</location>
        <topology evidence="1">Multi-pass membrane protein</topology>
    </subcellularLocation>
</comment>
<proteinExistence type="predicted"/>
<dbReference type="InterPro" id="IPR004156">
    <property type="entry name" value="OATP"/>
</dbReference>
<dbReference type="InterPro" id="IPR044770">
    <property type="entry name" value="MFS_spinster-like"/>
</dbReference>
<evidence type="ECO:0000256" key="2">
    <source>
        <dbReference type="ARBA" id="ARBA00022448"/>
    </source>
</evidence>
<dbReference type="GO" id="GO:0055085">
    <property type="term" value="P:transmembrane transport"/>
    <property type="evidence" value="ECO:0007669"/>
    <property type="project" value="InterPro"/>
</dbReference>
<dbReference type="SUPFAM" id="SSF103473">
    <property type="entry name" value="MFS general substrate transporter"/>
    <property type="match status" value="1"/>
</dbReference>
<dbReference type="AlphaFoldDB" id="A0A5J4KVZ2"/>
<evidence type="ECO:0000313" key="8">
    <source>
        <dbReference type="EMBL" id="GER91663.1"/>
    </source>
</evidence>
<evidence type="ECO:0000256" key="5">
    <source>
        <dbReference type="ARBA" id="ARBA00023136"/>
    </source>
</evidence>
<feature type="transmembrane region" description="Helical" evidence="7">
    <location>
        <begin position="67"/>
        <end position="89"/>
    </location>
</feature>
<evidence type="ECO:0000256" key="4">
    <source>
        <dbReference type="ARBA" id="ARBA00022989"/>
    </source>
</evidence>
<keyword evidence="2" id="KW-0813">Transport</keyword>
<feature type="transmembrane region" description="Helical" evidence="7">
    <location>
        <begin position="7"/>
        <end position="25"/>
    </location>
</feature>
<comment type="caution">
    <text evidence="8">The sequence shown here is derived from an EMBL/GenBank/DDBJ whole genome shotgun (WGS) entry which is preliminary data.</text>
</comment>
<evidence type="ECO:0000256" key="6">
    <source>
        <dbReference type="ARBA" id="ARBA00023157"/>
    </source>
</evidence>
<dbReference type="InterPro" id="IPR036259">
    <property type="entry name" value="MFS_trans_sf"/>
</dbReference>
<dbReference type="EMBL" id="BKZW01000004">
    <property type="protein sequence ID" value="GER91663.1"/>
    <property type="molecule type" value="Genomic_DNA"/>
</dbReference>
<name>A0A5J4KVZ2_9CHLR</name>
<evidence type="ECO:0008006" key="10">
    <source>
        <dbReference type="Google" id="ProtNLM"/>
    </source>
</evidence>
<dbReference type="PANTHER" id="PTHR23505">
    <property type="entry name" value="SPINSTER"/>
    <property type="match status" value="1"/>
</dbReference>
<evidence type="ECO:0000256" key="7">
    <source>
        <dbReference type="SAM" id="Phobius"/>
    </source>
</evidence>
<keyword evidence="4 7" id="KW-1133">Transmembrane helix</keyword>
<evidence type="ECO:0000256" key="1">
    <source>
        <dbReference type="ARBA" id="ARBA00004141"/>
    </source>
</evidence>
<evidence type="ECO:0000256" key="3">
    <source>
        <dbReference type="ARBA" id="ARBA00022692"/>
    </source>
</evidence>
<dbReference type="Proteomes" id="UP000326912">
    <property type="component" value="Unassembled WGS sequence"/>
</dbReference>
<keyword evidence="3 7" id="KW-0812">Transmembrane</keyword>
<feature type="transmembrane region" description="Helical" evidence="7">
    <location>
        <begin position="133"/>
        <end position="158"/>
    </location>
</feature>
<reference evidence="8 9" key="1">
    <citation type="submission" date="2019-10" db="EMBL/GenBank/DDBJ databases">
        <title>Dictyobacter vulcani sp. nov., within the class Ktedonobacteria, isolated from soil of volcanic Mt. Zao.</title>
        <authorList>
            <person name="Zheng Y."/>
            <person name="Wang C.M."/>
            <person name="Sakai Y."/>
            <person name="Abe K."/>
            <person name="Yokota A."/>
            <person name="Yabe S."/>
        </authorList>
    </citation>
    <scope>NUCLEOTIDE SEQUENCE [LARGE SCALE GENOMIC DNA]</scope>
    <source>
        <strain evidence="8 9">W12</strain>
    </source>
</reference>
<keyword evidence="5 7" id="KW-0472">Membrane</keyword>
<gene>
    <name evidence="8" type="ORF">KDW_58250</name>
</gene>
<dbReference type="PANTHER" id="PTHR23505:SF79">
    <property type="entry name" value="PROTEIN SPINSTER"/>
    <property type="match status" value="1"/>
</dbReference>
<feature type="transmembrane region" description="Helical" evidence="7">
    <location>
        <begin position="37"/>
        <end position="60"/>
    </location>
</feature>
<protein>
    <recommendedName>
        <fullName evidence="10">Major facilitator superfamily (MFS) profile domain-containing protein</fullName>
    </recommendedName>
</protein>
<feature type="transmembrane region" description="Helical" evidence="7">
    <location>
        <begin position="178"/>
        <end position="199"/>
    </location>
</feature>
<keyword evidence="6" id="KW-1015">Disulfide bond</keyword>
<evidence type="ECO:0000313" key="9">
    <source>
        <dbReference type="Proteomes" id="UP000326912"/>
    </source>
</evidence>
<organism evidence="8 9">
    <name type="scientific">Dictyobacter vulcani</name>
    <dbReference type="NCBI Taxonomy" id="2607529"/>
    <lineage>
        <taxon>Bacteria</taxon>
        <taxon>Bacillati</taxon>
        <taxon>Chloroflexota</taxon>
        <taxon>Ktedonobacteria</taxon>
        <taxon>Ktedonobacterales</taxon>
        <taxon>Dictyobacteraceae</taxon>
        <taxon>Dictyobacter</taxon>
    </lineage>
</organism>
<dbReference type="Pfam" id="PF03137">
    <property type="entry name" value="OATP"/>
    <property type="match status" value="1"/>
</dbReference>